<sequence length="132" mass="13799">MSRSIEAQKRKAMVPAIAGLSLLGFAVYKLGPKSKDIDPSKTGSNGVIGAGGPSTGNVSQKLQGTFGTGGSDAGTGTDYETKDTRVASNVTGVYTKREPDNLEHRDHRNPRVPRGENKKQEEISGVSGSPGK</sequence>
<feature type="compositionally biased region" description="Basic and acidic residues" evidence="1">
    <location>
        <begin position="95"/>
        <end position="106"/>
    </location>
</feature>
<evidence type="ECO:0000313" key="2">
    <source>
        <dbReference type="EMBL" id="CEG05101.1"/>
    </source>
</evidence>
<dbReference type="EMBL" id="HG319764">
    <property type="protein sequence ID" value="CEG05878.1"/>
    <property type="molecule type" value="Genomic_DNA"/>
</dbReference>
<feature type="region of interest" description="Disordered" evidence="1">
    <location>
        <begin position="33"/>
        <end position="132"/>
    </location>
</feature>
<dbReference type="AlphaFoldDB" id="A0A090N5T7"/>
<reference evidence="2" key="1">
    <citation type="submission" date="2013-05" db="EMBL/GenBank/DDBJ databases">
        <title>Draft genome sequences of six wheat associated Fusarium spp. isolates.</title>
        <authorList>
            <person name="Moolhuijzen P.M."/>
            <person name="Manners J.M."/>
            <person name="Wilcox S."/>
            <person name="Bellgard M.I."/>
            <person name="Gardiner D.M."/>
        </authorList>
    </citation>
    <scope>NUCLEOTIDE SEQUENCE</scope>
    <source>
        <strain evidence="2">CS3069</strain>
    </source>
</reference>
<proteinExistence type="predicted"/>
<gene>
    <name evidence="2" type="ORF">BN850_0093790</name>
</gene>
<evidence type="ECO:0000256" key="1">
    <source>
        <dbReference type="SAM" id="MobiDB-lite"/>
    </source>
</evidence>
<name>A0A090N5T7_9HYPO</name>
<dbReference type="EMBL" id="CBMI010002933">
    <property type="protein sequence ID" value="CEG05101.1"/>
    <property type="molecule type" value="Genomic_DNA"/>
</dbReference>
<accession>A0A090N5T7</accession>
<organism evidence="2">
    <name type="scientific">Fusarium clavum</name>
    <dbReference type="NCBI Taxonomy" id="2594811"/>
    <lineage>
        <taxon>Eukaryota</taxon>
        <taxon>Fungi</taxon>
        <taxon>Dikarya</taxon>
        <taxon>Ascomycota</taxon>
        <taxon>Pezizomycotina</taxon>
        <taxon>Sordariomycetes</taxon>
        <taxon>Hypocreomycetidae</taxon>
        <taxon>Hypocreales</taxon>
        <taxon>Nectriaceae</taxon>
        <taxon>Fusarium</taxon>
        <taxon>Fusarium incarnatum-equiseti species complex</taxon>
    </lineage>
</organism>
<feature type="compositionally biased region" description="Basic and acidic residues" evidence="1">
    <location>
        <begin position="113"/>
        <end position="122"/>
    </location>
</feature>
<protein>
    <submittedName>
        <fullName evidence="2">WGS project CBMI000000000 data, contig CS3069_c002935</fullName>
    </submittedName>
</protein>